<gene>
    <name evidence="1" type="ORF">GALL_492310</name>
</gene>
<organism evidence="1">
    <name type="scientific">mine drainage metagenome</name>
    <dbReference type="NCBI Taxonomy" id="410659"/>
    <lineage>
        <taxon>unclassified sequences</taxon>
        <taxon>metagenomes</taxon>
        <taxon>ecological metagenomes</taxon>
    </lineage>
</organism>
<comment type="caution">
    <text evidence="1">The sequence shown here is derived from an EMBL/GenBank/DDBJ whole genome shotgun (WGS) entry which is preliminary data.</text>
</comment>
<reference evidence="1" key="1">
    <citation type="submission" date="2016-10" db="EMBL/GenBank/DDBJ databases">
        <title>Sequence of Gallionella enrichment culture.</title>
        <authorList>
            <person name="Poehlein A."/>
            <person name="Muehling M."/>
            <person name="Daniel R."/>
        </authorList>
    </citation>
    <scope>NUCLEOTIDE SEQUENCE</scope>
</reference>
<protein>
    <submittedName>
        <fullName evidence="1">Uncharacterized protein</fullName>
    </submittedName>
</protein>
<proteinExistence type="predicted"/>
<sequence>MAAGLRVGLVRDAKPSPPITHDEWVKLRRLCKKVGHPSLSRGLHANRERGRVGRLIRQNAISVVRTRKFKVPNSAHGAPTLTST</sequence>
<evidence type="ECO:0000313" key="1">
    <source>
        <dbReference type="EMBL" id="OIQ69170.1"/>
    </source>
</evidence>
<name>A0A1J5PD67_9ZZZZ</name>
<dbReference type="AlphaFoldDB" id="A0A1J5PD67"/>
<dbReference type="EMBL" id="MLJW01004875">
    <property type="protein sequence ID" value="OIQ69170.1"/>
    <property type="molecule type" value="Genomic_DNA"/>
</dbReference>
<accession>A0A1J5PD67</accession>